<name>A0A0E4FWN6_9BRAD</name>
<protein>
    <submittedName>
        <fullName evidence="1">Uncharacterized protein</fullName>
    </submittedName>
</protein>
<dbReference type="AlphaFoldDB" id="A0A0E4FWN6"/>
<evidence type="ECO:0000313" key="2">
    <source>
        <dbReference type="Proteomes" id="UP000063308"/>
    </source>
</evidence>
<reference evidence="1 2" key="1">
    <citation type="submission" date="2014-11" db="EMBL/GenBank/DDBJ databases">
        <title>Symbiosis island explosion on the genome of extra-slow-growing strains of soybean bradyrhizobia with massive insertion sequences.</title>
        <authorList>
            <person name="Iida T."/>
            <person name="Minamisawa K."/>
        </authorList>
    </citation>
    <scope>NUCLEOTIDE SEQUENCE [LARGE SCALE GENOMIC DNA]</scope>
    <source>
        <strain evidence="1 2">NK6</strain>
    </source>
</reference>
<accession>A0A0E4FWN6</accession>
<dbReference type="EMBL" id="AP014685">
    <property type="protein sequence ID" value="BAR58412.1"/>
    <property type="molecule type" value="Genomic_DNA"/>
</dbReference>
<dbReference type="Proteomes" id="UP000063308">
    <property type="component" value="Chromosome"/>
</dbReference>
<proteinExistence type="predicted"/>
<evidence type="ECO:0000313" key="1">
    <source>
        <dbReference type="EMBL" id="BAR58412.1"/>
    </source>
</evidence>
<sequence length="32" mass="3460">MPTAIFTLKGRMLSPVAQVFANCIRDVAKPLA</sequence>
<gene>
    <name evidence="1" type="ORF">NK6_5253</name>
</gene>
<organism evidence="1 2">
    <name type="scientific">Bradyrhizobium diazoefficiens</name>
    <dbReference type="NCBI Taxonomy" id="1355477"/>
    <lineage>
        <taxon>Bacteria</taxon>
        <taxon>Pseudomonadati</taxon>
        <taxon>Pseudomonadota</taxon>
        <taxon>Alphaproteobacteria</taxon>
        <taxon>Hyphomicrobiales</taxon>
        <taxon>Nitrobacteraceae</taxon>
        <taxon>Bradyrhizobium</taxon>
    </lineage>
</organism>